<dbReference type="InterPro" id="IPR037171">
    <property type="entry name" value="NagB/RpiA_transferase-like"/>
</dbReference>
<sequence>GLNSPLKVFNPAFDLTPHGYVEAIITEKGIIKKPFEGNIKLVC</sequence>
<feature type="non-terminal residue" evidence="1">
    <location>
        <position position="1"/>
    </location>
</feature>
<proteinExistence type="predicted"/>
<protein>
    <recommendedName>
        <fullName evidence="2">S-methyl-5-thioribose-1-phosphate isomerase</fullName>
    </recommendedName>
</protein>
<dbReference type="SUPFAM" id="SSF100950">
    <property type="entry name" value="NagB/RpiA/CoA transferase-like"/>
    <property type="match status" value="1"/>
</dbReference>
<dbReference type="Pfam" id="PF01008">
    <property type="entry name" value="IF-2B"/>
    <property type="match status" value="1"/>
</dbReference>
<gene>
    <name evidence="1" type="ORF">S01H1_78773</name>
</gene>
<name>X0YHU8_9ZZZZ</name>
<organism evidence="1">
    <name type="scientific">marine sediment metagenome</name>
    <dbReference type="NCBI Taxonomy" id="412755"/>
    <lineage>
        <taxon>unclassified sequences</taxon>
        <taxon>metagenomes</taxon>
        <taxon>ecological metagenomes</taxon>
    </lineage>
</organism>
<comment type="caution">
    <text evidence="1">The sequence shown here is derived from an EMBL/GenBank/DDBJ whole genome shotgun (WGS) entry which is preliminary data.</text>
</comment>
<evidence type="ECO:0008006" key="2">
    <source>
        <dbReference type="Google" id="ProtNLM"/>
    </source>
</evidence>
<dbReference type="InterPro" id="IPR042529">
    <property type="entry name" value="IF_2B-like_C"/>
</dbReference>
<dbReference type="EMBL" id="BARS01053044">
    <property type="protein sequence ID" value="GAG48183.1"/>
    <property type="molecule type" value="Genomic_DNA"/>
</dbReference>
<evidence type="ECO:0000313" key="1">
    <source>
        <dbReference type="EMBL" id="GAG48183.1"/>
    </source>
</evidence>
<dbReference type="InterPro" id="IPR000649">
    <property type="entry name" value="IF-2B-related"/>
</dbReference>
<dbReference type="AlphaFoldDB" id="X0YHU8"/>
<accession>X0YHU8</accession>
<reference evidence="1" key="1">
    <citation type="journal article" date="2014" name="Front. Microbiol.">
        <title>High frequency of phylogenetically diverse reductive dehalogenase-homologous genes in deep subseafloor sedimentary metagenomes.</title>
        <authorList>
            <person name="Kawai M."/>
            <person name="Futagami T."/>
            <person name="Toyoda A."/>
            <person name="Takaki Y."/>
            <person name="Nishi S."/>
            <person name="Hori S."/>
            <person name="Arai W."/>
            <person name="Tsubouchi T."/>
            <person name="Morono Y."/>
            <person name="Uchiyama I."/>
            <person name="Ito T."/>
            <person name="Fujiyama A."/>
            <person name="Inagaki F."/>
            <person name="Takami H."/>
        </authorList>
    </citation>
    <scope>NUCLEOTIDE SEQUENCE</scope>
    <source>
        <strain evidence="1">Expedition CK06-06</strain>
    </source>
</reference>
<dbReference type="Gene3D" id="3.40.50.10470">
    <property type="entry name" value="Translation initiation factor eif-2b, domain 2"/>
    <property type="match status" value="1"/>
</dbReference>